<organism evidence="3 4">
    <name type="scientific">Punica granatum</name>
    <name type="common">Pomegranate</name>
    <dbReference type="NCBI Taxonomy" id="22663"/>
    <lineage>
        <taxon>Eukaryota</taxon>
        <taxon>Viridiplantae</taxon>
        <taxon>Streptophyta</taxon>
        <taxon>Embryophyta</taxon>
        <taxon>Tracheophyta</taxon>
        <taxon>Spermatophyta</taxon>
        <taxon>Magnoliopsida</taxon>
        <taxon>eudicotyledons</taxon>
        <taxon>Gunneridae</taxon>
        <taxon>Pentapetalae</taxon>
        <taxon>rosids</taxon>
        <taxon>malvids</taxon>
        <taxon>Myrtales</taxon>
        <taxon>Lythraceae</taxon>
        <taxon>Punica</taxon>
    </lineage>
</organism>
<dbReference type="InterPro" id="IPR050905">
    <property type="entry name" value="Plant_NBS-LRR"/>
</dbReference>
<dbReference type="STRING" id="22663.A0A2I0HEN3"/>
<evidence type="ECO:0000313" key="3">
    <source>
        <dbReference type="EMBL" id="PKI18249.1"/>
    </source>
</evidence>
<accession>A0A2I0HEN3</accession>
<dbReference type="PANTHER" id="PTHR33463">
    <property type="entry name" value="NB-ARC DOMAIN-CONTAINING PROTEIN-RELATED"/>
    <property type="match status" value="1"/>
</dbReference>
<keyword evidence="1" id="KW-0611">Plant defense</keyword>
<dbReference type="AlphaFoldDB" id="A0A2I0HEN3"/>
<proteinExistence type="predicted"/>
<dbReference type="InterPro" id="IPR032675">
    <property type="entry name" value="LRR_dom_sf"/>
</dbReference>
<feature type="non-terminal residue" evidence="3">
    <location>
        <position position="121"/>
    </location>
</feature>
<dbReference type="Pfam" id="PF23247">
    <property type="entry name" value="LRR_RPS2"/>
    <property type="match status" value="1"/>
</dbReference>
<keyword evidence="4" id="KW-1185">Reference proteome</keyword>
<dbReference type="Proteomes" id="UP000233551">
    <property type="component" value="Unassembled WGS sequence"/>
</dbReference>
<feature type="domain" description="Disease resistance protein At4g27190-like leucine-rich repeats" evidence="2">
    <location>
        <begin position="1"/>
        <end position="38"/>
    </location>
</feature>
<evidence type="ECO:0000259" key="2">
    <source>
        <dbReference type="Pfam" id="PF23247"/>
    </source>
</evidence>
<dbReference type="Gene3D" id="3.80.10.10">
    <property type="entry name" value="Ribonuclease Inhibitor"/>
    <property type="match status" value="1"/>
</dbReference>
<feature type="non-terminal residue" evidence="3">
    <location>
        <position position="1"/>
    </location>
</feature>
<name>A0A2I0HEN3_PUNGR</name>
<sequence length="121" mass="13329">IVSFQNLSTVNVTECGRLAYLFPASLAESLLKLEKLTIGASSQLEVVVADDEVDKASDDWKLVFPQLEDLTLEELKELKSFHSGRRISQFPLLKKLTVEGVGDLVELLASDFGSFSVPSEK</sequence>
<gene>
    <name evidence="3" type="ORF">CRG98_049477</name>
</gene>
<reference evidence="3 4" key="1">
    <citation type="submission" date="2017-11" db="EMBL/GenBank/DDBJ databases">
        <title>De-novo sequencing of pomegranate (Punica granatum L.) genome.</title>
        <authorList>
            <person name="Akparov Z."/>
            <person name="Amiraslanov A."/>
            <person name="Hajiyeva S."/>
            <person name="Abbasov M."/>
            <person name="Kaur K."/>
            <person name="Hamwieh A."/>
            <person name="Solovyev V."/>
            <person name="Salamov A."/>
            <person name="Braich B."/>
            <person name="Kosarev P."/>
            <person name="Mahmoud A."/>
            <person name="Hajiyev E."/>
            <person name="Babayeva S."/>
            <person name="Izzatullayeva V."/>
            <person name="Mammadov A."/>
            <person name="Mammadov A."/>
            <person name="Sharifova S."/>
            <person name="Ojaghi J."/>
            <person name="Eynullazada K."/>
            <person name="Bayramov B."/>
            <person name="Abdulazimova A."/>
            <person name="Shahmuradov I."/>
        </authorList>
    </citation>
    <scope>NUCLEOTIDE SEQUENCE [LARGE SCALE GENOMIC DNA]</scope>
    <source>
        <strain evidence="4">cv. AG2017</strain>
        <tissue evidence="3">Leaf</tissue>
    </source>
</reference>
<dbReference type="InterPro" id="IPR057135">
    <property type="entry name" value="At4g27190-like_LRR"/>
</dbReference>
<evidence type="ECO:0000313" key="4">
    <source>
        <dbReference type="Proteomes" id="UP000233551"/>
    </source>
</evidence>
<dbReference type="EMBL" id="PGOL01040251">
    <property type="protein sequence ID" value="PKI18249.1"/>
    <property type="molecule type" value="Genomic_DNA"/>
</dbReference>
<comment type="caution">
    <text evidence="3">The sequence shown here is derived from an EMBL/GenBank/DDBJ whole genome shotgun (WGS) entry which is preliminary data.</text>
</comment>
<evidence type="ECO:0000256" key="1">
    <source>
        <dbReference type="ARBA" id="ARBA00022821"/>
    </source>
</evidence>
<protein>
    <recommendedName>
        <fullName evidence="2">Disease resistance protein At4g27190-like leucine-rich repeats domain-containing protein</fullName>
    </recommendedName>
</protein>
<dbReference type="PANTHER" id="PTHR33463:SF145">
    <property type="entry name" value="NB-ARC DOMAIN-CONTAINING PROTEIN"/>
    <property type="match status" value="1"/>
</dbReference>